<dbReference type="EMBL" id="JACMSC010000006">
    <property type="protein sequence ID" value="KAG6518441.1"/>
    <property type="molecule type" value="Genomic_DNA"/>
</dbReference>
<dbReference type="Pfam" id="PF00232">
    <property type="entry name" value="Glyco_hydro_1"/>
    <property type="match status" value="1"/>
</dbReference>
<dbReference type="Proteomes" id="UP000734854">
    <property type="component" value="Unassembled WGS sequence"/>
</dbReference>
<dbReference type="AlphaFoldDB" id="A0A8J5H0U2"/>
<dbReference type="GO" id="GO:0005975">
    <property type="term" value="P:carbohydrate metabolic process"/>
    <property type="evidence" value="ECO:0007669"/>
    <property type="project" value="InterPro"/>
</dbReference>
<evidence type="ECO:0000313" key="3">
    <source>
        <dbReference type="EMBL" id="KAG6518441.1"/>
    </source>
</evidence>
<comment type="caution">
    <text evidence="3">The sequence shown here is derived from an EMBL/GenBank/DDBJ whole genome shotgun (WGS) entry which is preliminary data.</text>
</comment>
<evidence type="ECO:0000256" key="2">
    <source>
        <dbReference type="RuleBase" id="RU003690"/>
    </source>
</evidence>
<dbReference type="PANTHER" id="PTHR10353:SF29">
    <property type="entry name" value="BETA-GLUCOSIDASE 11"/>
    <property type="match status" value="1"/>
</dbReference>
<proteinExistence type="inferred from homology"/>
<gene>
    <name evidence="3" type="ORF">ZIOFF_021916</name>
</gene>
<dbReference type="Gene3D" id="3.20.20.80">
    <property type="entry name" value="Glycosidases"/>
    <property type="match status" value="1"/>
</dbReference>
<evidence type="ECO:0000313" key="4">
    <source>
        <dbReference type="Proteomes" id="UP000734854"/>
    </source>
</evidence>
<dbReference type="InterPro" id="IPR001360">
    <property type="entry name" value="Glyco_hydro_1"/>
</dbReference>
<organism evidence="3 4">
    <name type="scientific">Zingiber officinale</name>
    <name type="common">Ginger</name>
    <name type="synonym">Amomum zingiber</name>
    <dbReference type="NCBI Taxonomy" id="94328"/>
    <lineage>
        <taxon>Eukaryota</taxon>
        <taxon>Viridiplantae</taxon>
        <taxon>Streptophyta</taxon>
        <taxon>Embryophyta</taxon>
        <taxon>Tracheophyta</taxon>
        <taxon>Spermatophyta</taxon>
        <taxon>Magnoliopsida</taxon>
        <taxon>Liliopsida</taxon>
        <taxon>Zingiberales</taxon>
        <taxon>Zingiberaceae</taxon>
        <taxon>Zingiber</taxon>
    </lineage>
</organism>
<evidence type="ECO:0000256" key="1">
    <source>
        <dbReference type="ARBA" id="ARBA00010838"/>
    </source>
</evidence>
<dbReference type="GO" id="GO:0008422">
    <property type="term" value="F:beta-glucosidase activity"/>
    <property type="evidence" value="ECO:0007669"/>
    <property type="project" value="TreeGrafter"/>
</dbReference>
<accession>A0A8J5H0U2</accession>
<name>A0A8J5H0U2_ZINOF</name>
<reference evidence="3 4" key="1">
    <citation type="submission" date="2020-08" db="EMBL/GenBank/DDBJ databases">
        <title>Plant Genome Project.</title>
        <authorList>
            <person name="Zhang R.-G."/>
        </authorList>
    </citation>
    <scope>NUCLEOTIDE SEQUENCE [LARGE SCALE GENOMIC DNA]</scope>
    <source>
        <tissue evidence="3">Rhizome</tissue>
    </source>
</reference>
<keyword evidence="4" id="KW-1185">Reference proteome</keyword>
<sequence>MKERLAARARRNRQWCGVSGAGVRRGRRRPRCPNEGDPASRGVRVRRTGGWVAEDHERGREERLALEDFTAYADVCFREFGDRVKYWITVIEPSIEPILGHDLGIFPPNHYSSSLASSLGLNCSKGNSSVEPYVAGHNLLLSHASAVSLYRKKYQSVVLVQKPYQGGYIGITLLGIWFEPATRLPDDIAAVNRALDFLIGCLR</sequence>
<dbReference type="PANTHER" id="PTHR10353">
    <property type="entry name" value="GLYCOSYL HYDROLASE"/>
    <property type="match status" value="1"/>
</dbReference>
<protein>
    <submittedName>
        <fullName evidence="3">Uncharacterized protein</fullName>
    </submittedName>
</protein>
<dbReference type="SUPFAM" id="SSF51445">
    <property type="entry name" value="(Trans)glycosidases"/>
    <property type="match status" value="1"/>
</dbReference>
<dbReference type="InterPro" id="IPR017853">
    <property type="entry name" value="GH"/>
</dbReference>
<comment type="similarity">
    <text evidence="1 2">Belongs to the glycosyl hydrolase 1 family.</text>
</comment>